<reference evidence="7 8" key="1">
    <citation type="submission" date="2019-07" db="EMBL/GenBank/DDBJ databases">
        <title>New species of Amycolatopsis and Streptomyces.</title>
        <authorList>
            <person name="Duangmal K."/>
            <person name="Teo W.F.A."/>
            <person name="Lipun K."/>
        </authorList>
    </citation>
    <scope>NUCLEOTIDE SEQUENCE [LARGE SCALE GENOMIC DNA]</scope>
    <source>
        <strain evidence="7 8">TISTR 2346</strain>
    </source>
</reference>
<feature type="domain" description="HTH tetR-type" evidence="6">
    <location>
        <begin position="14"/>
        <end position="74"/>
    </location>
</feature>
<sequence>MPKLWNETIEAHRRAVRDAILSTTAQLAAEHGVRSVTMSQIAEQVGIGRATLYKYFPDVEAILLAWHDRRITEHLEQLAEVRDQADGPGDRLEAVLRAFAHISRQTGAHNGTELGAFLHRDERVVRAQQQLHGMIRDLLAEGAQAGVFRDDVAPDELATYCLHALTAAAALPSEAATDRLVTVTLSGLRNGHSMPDGRGPAGRHEHHHGHHAGHPGH</sequence>
<dbReference type="InterPro" id="IPR001647">
    <property type="entry name" value="HTH_TetR"/>
</dbReference>
<proteinExistence type="predicted"/>
<comment type="caution">
    <text evidence="7">The sequence shown here is derived from an EMBL/GenBank/DDBJ whole genome shotgun (WGS) entry which is preliminary data.</text>
</comment>
<dbReference type="SUPFAM" id="SSF48498">
    <property type="entry name" value="Tetracyclin repressor-like, C-terminal domain"/>
    <property type="match status" value="1"/>
</dbReference>
<keyword evidence="2 4" id="KW-0238">DNA-binding</keyword>
<accession>A0A5N8W280</accession>
<evidence type="ECO:0000256" key="5">
    <source>
        <dbReference type="SAM" id="MobiDB-lite"/>
    </source>
</evidence>
<dbReference type="PRINTS" id="PR00455">
    <property type="entry name" value="HTHTETR"/>
</dbReference>
<dbReference type="PANTHER" id="PTHR30055:SF234">
    <property type="entry name" value="HTH-TYPE TRANSCRIPTIONAL REGULATOR BETI"/>
    <property type="match status" value="1"/>
</dbReference>
<feature type="region of interest" description="Disordered" evidence="5">
    <location>
        <begin position="187"/>
        <end position="217"/>
    </location>
</feature>
<dbReference type="Gene3D" id="1.10.357.10">
    <property type="entry name" value="Tetracycline Repressor, domain 2"/>
    <property type="match status" value="1"/>
</dbReference>
<dbReference type="InterPro" id="IPR050109">
    <property type="entry name" value="HTH-type_TetR-like_transc_reg"/>
</dbReference>
<dbReference type="InterPro" id="IPR036271">
    <property type="entry name" value="Tet_transcr_reg_TetR-rel_C_sf"/>
</dbReference>
<feature type="DNA-binding region" description="H-T-H motif" evidence="4">
    <location>
        <begin position="37"/>
        <end position="56"/>
    </location>
</feature>
<keyword evidence="8" id="KW-1185">Reference proteome</keyword>
<evidence type="ECO:0000256" key="2">
    <source>
        <dbReference type="ARBA" id="ARBA00023125"/>
    </source>
</evidence>
<evidence type="ECO:0000256" key="3">
    <source>
        <dbReference type="ARBA" id="ARBA00023163"/>
    </source>
</evidence>
<gene>
    <name evidence="7" type="ORF">FNH04_17265</name>
</gene>
<dbReference type="RefSeq" id="WP_322723202.1">
    <property type="nucleotide sequence ID" value="NZ_BAABEQ010000081.1"/>
</dbReference>
<keyword evidence="3" id="KW-0804">Transcription</keyword>
<evidence type="ECO:0000313" key="8">
    <source>
        <dbReference type="Proteomes" id="UP000326979"/>
    </source>
</evidence>
<dbReference type="Proteomes" id="UP000326979">
    <property type="component" value="Unassembled WGS sequence"/>
</dbReference>
<dbReference type="InterPro" id="IPR009057">
    <property type="entry name" value="Homeodomain-like_sf"/>
</dbReference>
<evidence type="ECO:0000256" key="1">
    <source>
        <dbReference type="ARBA" id="ARBA00023015"/>
    </source>
</evidence>
<dbReference type="PROSITE" id="PS50977">
    <property type="entry name" value="HTH_TETR_2"/>
    <property type="match status" value="1"/>
</dbReference>
<dbReference type="PANTHER" id="PTHR30055">
    <property type="entry name" value="HTH-TYPE TRANSCRIPTIONAL REGULATOR RUTR"/>
    <property type="match status" value="1"/>
</dbReference>
<name>A0A5N8W280_9ACTN</name>
<dbReference type="Pfam" id="PF21597">
    <property type="entry name" value="TetR_C_43"/>
    <property type="match status" value="1"/>
</dbReference>
<evidence type="ECO:0000313" key="7">
    <source>
        <dbReference type="EMBL" id="MPY41601.1"/>
    </source>
</evidence>
<feature type="compositionally biased region" description="Basic residues" evidence="5">
    <location>
        <begin position="204"/>
        <end position="217"/>
    </location>
</feature>
<dbReference type="InterPro" id="IPR049445">
    <property type="entry name" value="TetR_SbtR-like_C"/>
</dbReference>
<dbReference type="SUPFAM" id="SSF46689">
    <property type="entry name" value="Homeodomain-like"/>
    <property type="match status" value="1"/>
</dbReference>
<evidence type="ECO:0000259" key="6">
    <source>
        <dbReference type="PROSITE" id="PS50977"/>
    </source>
</evidence>
<evidence type="ECO:0000256" key="4">
    <source>
        <dbReference type="PROSITE-ProRule" id="PRU00335"/>
    </source>
</evidence>
<dbReference type="GO" id="GO:0003700">
    <property type="term" value="F:DNA-binding transcription factor activity"/>
    <property type="evidence" value="ECO:0007669"/>
    <property type="project" value="TreeGrafter"/>
</dbReference>
<protein>
    <submittedName>
        <fullName evidence="7">TetR/AcrR family transcriptional regulator</fullName>
    </submittedName>
</protein>
<keyword evidence="1" id="KW-0805">Transcription regulation</keyword>
<dbReference type="AlphaFoldDB" id="A0A5N8W280"/>
<organism evidence="7 8">
    <name type="scientific">Streptomyces phyllanthi</name>
    <dbReference type="NCBI Taxonomy" id="1803180"/>
    <lineage>
        <taxon>Bacteria</taxon>
        <taxon>Bacillati</taxon>
        <taxon>Actinomycetota</taxon>
        <taxon>Actinomycetes</taxon>
        <taxon>Kitasatosporales</taxon>
        <taxon>Streptomycetaceae</taxon>
        <taxon>Streptomyces</taxon>
    </lineage>
</organism>
<dbReference type="Pfam" id="PF00440">
    <property type="entry name" value="TetR_N"/>
    <property type="match status" value="1"/>
</dbReference>
<dbReference type="EMBL" id="VJZE01000104">
    <property type="protein sequence ID" value="MPY41601.1"/>
    <property type="molecule type" value="Genomic_DNA"/>
</dbReference>
<dbReference type="GO" id="GO:0000976">
    <property type="term" value="F:transcription cis-regulatory region binding"/>
    <property type="evidence" value="ECO:0007669"/>
    <property type="project" value="TreeGrafter"/>
</dbReference>